<gene>
    <name evidence="1" type="ORF">SAMN06297382_0056</name>
</gene>
<sequence length="590" mass="63376">MKSRLLIGAGALALAGLGFGVAERAAEDDRVAFLNPILVAQSLCGKNADAARERRAYFLTIGRAIAAEGPAEAAAAPARIGAIGYEITTASPLAQAHFDQGLAHMWNFNHGAAVAAFRAAQAADPDCAMCWWGESFAHGPNINAPMAEDAVAPAWESLQKAKAAAANAGEKEKALIAALEARYAPEPVEDRSALDQAFADAMDAVARSYPDDDFVLSLAAEANMDTQPWDYWMSDGRTPKGRSARTMSLLETVLARNPDYQPAIHLYIHMTEATYNPHRAASYADRLAALSPGLGHLIHMPSHTYYRIGRFIDALETNVDAVAADEAFLARGDASPLYQFGYYVHNVHFVMASAMMAGDAKTALEMAKKLDAKLPAEMAAMVPFAQPIKAAPYYAYAQFAVPEDVLALPDPGEALPFLQANWRYARGEALAKLGRTDEARAEAEAIARIVAEEDLSGLEENLVPAVDILNIARLTVIARAAAADGDLATAIEAMDEVVALQEGLNYTEPPYWYYPAKQTLAALVLRAGDAERAEQLFLEALVESPNNGWVLYGLSEAYKAQGDRNGAKYAGGLFRQAWAGARDGVSIERL</sequence>
<dbReference type="InterPro" id="IPR011990">
    <property type="entry name" value="TPR-like_helical_dom_sf"/>
</dbReference>
<dbReference type="AlphaFoldDB" id="A0A239PIF3"/>
<dbReference type="SUPFAM" id="SSF48452">
    <property type="entry name" value="TPR-like"/>
    <property type="match status" value="2"/>
</dbReference>
<protein>
    <recommendedName>
        <fullName evidence="3">Tetratricopeptide repeat-containing protein</fullName>
    </recommendedName>
</protein>
<dbReference type="OrthoDB" id="9778494at2"/>
<evidence type="ECO:0000313" key="1">
    <source>
        <dbReference type="EMBL" id="SNT67566.1"/>
    </source>
</evidence>
<evidence type="ECO:0000313" key="2">
    <source>
        <dbReference type="Proteomes" id="UP000198346"/>
    </source>
</evidence>
<dbReference type="SMART" id="SM00028">
    <property type="entry name" value="TPR"/>
    <property type="match status" value="4"/>
</dbReference>
<accession>A0A239PIF3</accession>
<organism evidence="1 2">
    <name type="scientific">Amphiplicatus metriothermophilus</name>
    <dbReference type="NCBI Taxonomy" id="1519374"/>
    <lineage>
        <taxon>Bacteria</taxon>
        <taxon>Pseudomonadati</taxon>
        <taxon>Pseudomonadota</taxon>
        <taxon>Alphaproteobacteria</taxon>
        <taxon>Parvularculales</taxon>
        <taxon>Parvularculaceae</taxon>
        <taxon>Amphiplicatus</taxon>
    </lineage>
</organism>
<proteinExistence type="predicted"/>
<dbReference type="Proteomes" id="UP000198346">
    <property type="component" value="Unassembled WGS sequence"/>
</dbReference>
<dbReference type="PANTHER" id="PTHR45588">
    <property type="entry name" value="TPR DOMAIN-CONTAINING PROTEIN"/>
    <property type="match status" value="1"/>
</dbReference>
<keyword evidence="2" id="KW-1185">Reference proteome</keyword>
<reference evidence="1 2" key="1">
    <citation type="submission" date="2017-07" db="EMBL/GenBank/DDBJ databases">
        <authorList>
            <person name="Sun Z.S."/>
            <person name="Albrecht U."/>
            <person name="Echele G."/>
            <person name="Lee C.C."/>
        </authorList>
    </citation>
    <scope>NUCLEOTIDE SEQUENCE [LARGE SCALE GENOMIC DNA]</scope>
    <source>
        <strain evidence="1 2">CGMCC 1.12710</strain>
    </source>
</reference>
<name>A0A239PIF3_9PROT</name>
<dbReference type="EMBL" id="FZQA01000001">
    <property type="protein sequence ID" value="SNT67566.1"/>
    <property type="molecule type" value="Genomic_DNA"/>
</dbReference>
<dbReference type="InterPro" id="IPR019734">
    <property type="entry name" value="TPR_rpt"/>
</dbReference>
<dbReference type="Gene3D" id="1.25.40.10">
    <property type="entry name" value="Tetratricopeptide repeat domain"/>
    <property type="match status" value="2"/>
</dbReference>
<evidence type="ECO:0008006" key="3">
    <source>
        <dbReference type="Google" id="ProtNLM"/>
    </source>
</evidence>
<dbReference type="PANTHER" id="PTHR45588:SF1">
    <property type="entry name" value="WW DOMAIN-CONTAINING PROTEIN"/>
    <property type="match status" value="1"/>
</dbReference>
<dbReference type="RefSeq" id="WP_089410602.1">
    <property type="nucleotide sequence ID" value="NZ_FZQA01000001.1"/>
</dbReference>